<proteinExistence type="predicted"/>
<evidence type="ECO:0000256" key="1">
    <source>
        <dbReference type="SAM" id="MobiDB-lite"/>
    </source>
</evidence>
<dbReference type="AlphaFoldDB" id="A0A183HBP4"/>
<sequence length="71" mass="7512">MTSDRDGLLKNASSGTISSAGSSDIVISELLGDTTPSEPNEFGDCGTLKRLFKKSADIRSRFKGVSSYTAH</sequence>
<reference evidence="4" key="1">
    <citation type="submission" date="2016-06" db="UniProtKB">
        <authorList>
            <consortium name="WormBaseParasite"/>
        </authorList>
    </citation>
    <scope>IDENTIFICATION</scope>
</reference>
<dbReference type="Proteomes" id="UP000267606">
    <property type="component" value="Unassembled WGS sequence"/>
</dbReference>
<evidence type="ECO:0000313" key="2">
    <source>
        <dbReference type="EMBL" id="VDO41408.1"/>
    </source>
</evidence>
<evidence type="ECO:0000313" key="3">
    <source>
        <dbReference type="Proteomes" id="UP000267606"/>
    </source>
</evidence>
<evidence type="ECO:0000313" key="4">
    <source>
        <dbReference type="WBParaSite" id="OFLC_0000490501-mRNA-1"/>
    </source>
</evidence>
<dbReference type="EMBL" id="UZAJ01003965">
    <property type="protein sequence ID" value="VDO41408.1"/>
    <property type="molecule type" value="Genomic_DNA"/>
</dbReference>
<keyword evidence="3" id="KW-1185">Reference proteome</keyword>
<protein>
    <submittedName>
        <fullName evidence="2 4">Uncharacterized protein</fullName>
    </submittedName>
</protein>
<gene>
    <name evidence="2" type="ORF">OFLC_LOCUS4906</name>
</gene>
<dbReference type="WBParaSite" id="OFLC_0000490501-mRNA-1">
    <property type="protein sequence ID" value="OFLC_0000490501-mRNA-1"/>
    <property type="gene ID" value="OFLC_0000490501"/>
</dbReference>
<organism evidence="4">
    <name type="scientific">Onchocerca flexuosa</name>
    <dbReference type="NCBI Taxonomy" id="387005"/>
    <lineage>
        <taxon>Eukaryota</taxon>
        <taxon>Metazoa</taxon>
        <taxon>Ecdysozoa</taxon>
        <taxon>Nematoda</taxon>
        <taxon>Chromadorea</taxon>
        <taxon>Rhabditida</taxon>
        <taxon>Spirurina</taxon>
        <taxon>Spiruromorpha</taxon>
        <taxon>Filarioidea</taxon>
        <taxon>Onchocercidae</taxon>
        <taxon>Onchocerca</taxon>
    </lineage>
</organism>
<name>A0A183HBP4_9BILA</name>
<reference evidence="2 3" key="2">
    <citation type="submission" date="2018-11" db="EMBL/GenBank/DDBJ databases">
        <authorList>
            <consortium name="Pathogen Informatics"/>
        </authorList>
    </citation>
    <scope>NUCLEOTIDE SEQUENCE [LARGE SCALE GENOMIC DNA]</scope>
</reference>
<accession>A0A183HBP4</accession>
<feature type="region of interest" description="Disordered" evidence="1">
    <location>
        <begin position="1"/>
        <end position="20"/>
    </location>
</feature>
<dbReference type="STRING" id="387005.A0A183HBP4"/>